<evidence type="ECO:0000256" key="2">
    <source>
        <dbReference type="ARBA" id="ARBA00023125"/>
    </source>
</evidence>
<evidence type="ECO:0000259" key="3">
    <source>
        <dbReference type="SMART" id="SM00862"/>
    </source>
</evidence>
<dbReference type="SUPFAM" id="SSF46894">
    <property type="entry name" value="C-terminal effector domain of the bipartite response regulators"/>
    <property type="match status" value="1"/>
</dbReference>
<comment type="caution">
    <text evidence="5">The sequence shown here is derived from an EMBL/GenBank/DDBJ whole genome shotgun (WGS) entry which is preliminary data.</text>
</comment>
<dbReference type="AlphaFoldDB" id="A0A0D8J0R5"/>
<accession>A0A0D8J0R5</accession>
<dbReference type="SMART" id="SM00862">
    <property type="entry name" value="Trans_reg_C"/>
    <property type="match status" value="1"/>
</dbReference>
<dbReference type="InterPro" id="IPR005158">
    <property type="entry name" value="BTAD"/>
</dbReference>
<evidence type="ECO:0008006" key="9">
    <source>
        <dbReference type="Google" id="ProtNLM"/>
    </source>
</evidence>
<dbReference type="EMBL" id="LMUA01000019">
    <property type="protein sequence ID" value="KUE75563.1"/>
    <property type="molecule type" value="Genomic_DNA"/>
</dbReference>
<organism evidence="5 7">
    <name type="scientific">Ruthenibacterium lactatiformans</name>
    <dbReference type="NCBI Taxonomy" id="1550024"/>
    <lineage>
        <taxon>Bacteria</taxon>
        <taxon>Bacillati</taxon>
        <taxon>Bacillota</taxon>
        <taxon>Clostridia</taxon>
        <taxon>Eubacteriales</taxon>
        <taxon>Oscillospiraceae</taxon>
        <taxon>Ruthenibacterium</taxon>
    </lineage>
</organism>
<reference evidence="5" key="1">
    <citation type="submission" date="2015-02" db="EMBL/GenBank/DDBJ databases">
        <title>A novel member of the family Ruminococcaceae isolated from human feces.</title>
        <authorList>
            <person name="Shkoporov A.N."/>
            <person name="Chaplin A.V."/>
            <person name="Motuzova O.V."/>
            <person name="Kafarskaia L.I."/>
            <person name="Khokhlova E.V."/>
            <person name="Efimov B.A."/>
        </authorList>
    </citation>
    <scope>NUCLEOTIDE SEQUENCE [LARGE SCALE GENOMIC DNA]</scope>
    <source>
        <strain evidence="5">585-1</strain>
    </source>
</reference>
<dbReference type="InterPro" id="IPR011990">
    <property type="entry name" value="TPR-like_helical_dom_sf"/>
</dbReference>
<evidence type="ECO:0000313" key="6">
    <source>
        <dbReference type="EMBL" id="KUE75563.1"/>
    </source>
</evidence>
<dbReference type="InterPro" id="IPR001867">
    <property type="entry name" value="OmpR/PhoB-type_DNA-bd"/>
</dbReference>
<dbReference type="SMART" id="SM01043">
    <property type="entry name" value="BTAD"/>
    <property type="match status" value="1"/>
</dbReference>
<dbReference type="GO" id="GO:0006355">
    <property type="term" value="P:regulation of DNA-templated transcription"/>
    <property type="evidence" value="ECO:0007669"/>
    <property type="project" value="InterPro"/>
</dbReference>
<dbReference type="Proteomes" id="UP000053433">
    <property type="component" value="Unassembled WGS sequence"/>
</dbReference>
<comment type="similarity">
    <text evidence="1">Belongs to the AfsR/DnrI/RedD regulatory family.</text>
</comment>
<feature type="domain" description="OmpR/PhoB-type" evidence="3">
    <location>
        <begin position="24"/>
        <end position="100"/>
    </location>
</feature>
<dbReference type="GO" id="GO:0003677">
    <property type="term" value="F:DNA binding"/>
    <property type="evidence" value="ECO:0007669"/>
    <property type="project" value="UniProtKB-KW"/>
</dbReference>
<dbReference type="RefSeq" id="WP_050005176.1">
    <property type="nucleotide sequence ID" value="NZ_CATXDA010000074.1"/>
</dbReference>
<dbReference type="InterPro" id="IPR051677">
    <property type="entry name" value="AfsR-DnrI-RedD_regulator"/>
</dbReference>
<gene>
    <name evidence="6" type="ORF">ASJ35_13040</name>
    <name evidence="5" type="ORF">TQ39_08170</name>
</gene>
<dbReference type="InterPro" id="IPR016032">
    <property type="entry name" value="Sig_transdc_resp-reg_C-effctor"/>
</dbReference>
<dbReference type="PANTHER" id="PTHR35807">
    <property type="entry name" value="TRANSCRIPTIONAL REGULATOR REDD-RELATED"/>
    <property type="match status" value="1"/>
</dbReference>
<reference evidence="6 8" key="2">
    <citation type="submission" date="2015-10" db="EMBL/GenBank/DDBJ databases">
        <title>A novel member of the family Ruminococcaceae isolated from human faeces.</title>
        <authorList>
            <person name="Shkoporov A.N."/>
            <person name="Chaplin A.V."/>
            <person name="Motuzova O.V."/>
            <person name="Kafarskaia L.I."/>
            <person name="Efimov B.A."/>
        </authorList>
    </citation>
    <scope>NUCLEOTIDE SEQUENCE [LARGE SCALE GENOMIC DNA]</scope>
    <source>
        <strain evidence="6 8">668</strain>
    </source>
</reference>
<keyword evidence="7" id="KW-1185">Reference proteome</keyword>
<dbReference type="PANTHER" id="PTHR35807:SF2">
    <property type="entry name" value="TRANSCRIPTIONAL ACTIVATOR DOMAIN"/>
    <property type="match status" value="1"/>
</dbReference>
<protein>
    <recommendedName>
        <fullName evidence="9">OmpR/PhoB-type domain-containing protein</fullName>
    </recommendedName>
</protein>
<evidence type="ECO:0000256" key="1">
    <source>
        <dbReference type="ARBA" id="ARBA00005820"/>
    </source>
</evidence>
<dbReference type="Gene3D" id="1.10.10.10">
    <property type="entry name" value="Winged helix-like DNA-binding domain superfamily/Winged helix DNA-binding domain"/>
    <property type="match status" value="1"/>
</dbReference>
<sequence length="403" mass="44603">MLQKIAIKMLGDFSVVADGRCVVDATAKLTKPWQLFCYLALNREHVTPSSVLLQELWGGEELADPANVLKNTVYALRRELAGPVKPAESPILFRAGGYCLNGHIKWSVDTERFEQLCEKAERCTGGSEAKMAAWRKAEGAFRGELLPQLAGEVWVMRAARGFTRRYLASARALCACLAGENDYGELLDVASRASVTDPLDEDIALWTFRALDALHMQRAIVIAYNKTARYFEEEMGRPLCAEIGSIYAAAAEAVNKTEQDFAAIRDELSDALRSQRSDRGAFYCNYEVFKRMYAIVARTAQRARQVVALMLITVQGPDGGRAPEGEALAEAMDDLKLAIAGTLRKSDTFTKYSRSQYALLLPMESADDMAVVERRLSAAYESARTQAAAFLEFRGTVLEELYG</sequence>
<dbReference type="Gene3D" id="1.25.40.10">
    <property type="entry name" value="Tetratricopeptide repeat domain"/>
    <property type="match status" value="1"/>
</dbReference>
<dbReference type="GO" id="GO:0000160">
    <property type="term" value="P:phosphorelay signal transduction system"/>
    <property type="evidence" value="ECO:0007669"/>
    <property type="project" value="InterPro"/>
</dbReference>
<evidence type="ECO:0000259" key="4">
    <source>
        <dbReference type="SMART" id="SM01043"/>
    </source>
</evidence>
<proteinExistence type="inferred from homology"/>
<dbReference type="SUPFAM" id="SSF48452">
    <property type="entry name" value="TPR-like"/>
    <property type="match status" value="1"/>
</dbReference>
<name>A0A0D8J0R5_9FIRM</name>
<accession>A0A0W7TP13</accession>
<dbReference type="InterPro" id="IPR036388">
    <property type="entry name" value="WH-like_DNA-bd_sf"/>
</dbReference>
<evidence type="ECO:0000313" key="5">
    <source>
        <dbReference type="EMBL" id="KJF40136.1"/>
    </source>
</evidence>
<keyword evidence="2" id="KW-0238">DNA-binding</keyword>
<dbReference type="GeneID" id="42856572"/>
<dbReference type="EMBL" id="JXXK01000009">
    <property type="protein sequence ID" value="KJF40136.1"/>
    <property type="molecule type" value="Genomic_DNA"/>
</dbReference>
<dbReference type="Proteomes" id="UP000032483">
    <property type="component" value="Unassembled WGS sequence"/>
</dbReference>
<feature type="domain" description="Bacterial transcriptional activator" evidence="4">
    <location>
        <begin position="108"/>
        <end position="251"/>
    </location>
</feature>
<evidence type="ECO:0000313" key="8">
    <source>
        <dbReference type="Proteomes" id="UP000053433"/>
    </source>
</evidence>
<dbReference type="Pfam" id="PF03704">
    <property type="entry name" value="BTAD"/>
    <property type="match status" value="1"/>
</dbReference>
<evidence type="ECO:0000313" key="7">
    <source>
        <dbReference type="Proteomes" id="UP000032483"/>
    </source>
</evidence>